<dbReference type="GO" id="GO:1990380">
    <property type="term" value="F:K48-linked deubiquitinase activity"/>
    <property type="evidence" value="ECO:0007669"/>
    <property type="project" value="InterPro"/>
</dbReference>
<dbReference type="GO" id="GO:0006629">
    <property type="term" value="P:lipid metabolic process"/>
    <property type="evidence" value="ECO:0007669"/>
    <property type="project" value="InterPro"/>
</dbReference>
<dbReference type="EMBL" id="JAHLJV010000092">
    <property type="protein sequence ID" value="KAK1573432.1"/>
    <property type="molecule type" value="Genomic_DNA"/>
</dbReference>
<evidence type="ECO:0000313" key="10">
    <source>
        <dbReference type="Proteomes" id="UP001230504"/>
    </source>
</evidence>
<dbReference type="InterPro" id="IPR001104">
    <property type="entry name" value="3-oxo-5_a-steroid_4-DH_C"/>
</dbReference>
<organism evidence="9 10">
    <name type="scientific">Colletotrichum navitas</name>
    <dbReference type="NCBI Taxonomy" id="681940"/>
    <lineage>
        <taxon>Eukaryota</taxon>
        <taxon>Fungi</taxon>
        <taxon>Dikarya</taxon>
        <taxon>Ascomycota</taxon>
        <taxon>Pezizomycotina</taxon>
        <taxon>Sordariomycetes</taxon>
        <taxon>Hypocreomycetidae</taxon>
        <taxon>Glomerellales</taxon>
        <taxon>Glomerellaceae</taxon>
        <taxon>Colletotrichum</taxon>
        <taxon>Colletotrichum graminicola species complex</taxon>
    </lineage>
</organism>
<keyword evidence="10" id="KW-1185">Reference proteome</keyword>
<feature type="transmembrane region" description="Helical" evidence="6">
    <location>
        <begin position="907"/>
        <end position="927"/>
    </location>
</feature>
<keyword evidence="3 6" id="KW-1133">Transmembrane helix</keyword>
<evidence type="ECO:0000313" key="9">
    <source>
        <dbReference type="EMBL" id="KAK1573432.1"/>
    </source>
</evidence>
<evidence type="ECO:0000256" key="5">
    <source>
        <dbReference type="SAM" id="MobiDB-lite"/>
    </source>
</evidence>
<reference evidence="9" key="1">
    <citation type="submission" date="2021-06" db="EMBL/GenBank/DDBJ databases">
        <title>Comparative genomics, transcriptomics and evolutionary studies reveal genomic signatures of adaptation to plant cell wall in hemibiotrophic fungi.</title>
        <authorList>
            <consortium name="DOE Joint Genome Institute"/>
            <person name="Baroncelli R."/>
            <person name="Diaz J.F."/>
            <person name="Benocci T."/>
            <person name="Peng M."/>
            <person name="Battaglia E."/>
            <person name="Haridas S."/>
            <person name="Andreopoulos W."/>
            <person name="Labutti K."/>
            <person name="Pangilinan J."/>
            <person name="Floch G.L."/>
            <person name="Makela M.R."/>
            <person name="Henrissat B."/>
            <person name="Grigoriev I.V."/>
            <person name="Crouch J.A."/>
            <person name="De Vries R.P."/>
            <person name="Sukno S.A."/>
            <person name="Thon M.R."/>
        </authorList>
    </citation>
    <scope>NUCLEOTIDE SEQUENCE</scope>
    <source>
        <strain evidence="9">CBS 125086</strain>
    </source>
</reference>
<keyword evidence="2 6" id="KW-0812">Transmembrane</keyword>
<feature type="compositionally biased region" description="Polar residues" evidence="5">
    <location>
        <begin position="248"/>
        <end position="259"/>
    </location>
</feature>
<feature type="compositionally biased region" description="Polar residues" evidence="5">
    <location>
        <begin position="49"/>
        <end position="61"/>
    </location>
</feature>
<feature type="compositionally biased region" description="Polar residues" evidence="5">
    <location>
        <begin position="148"/>
        <end position="162"/>
    </location>
</feature>
<dbReference type="GO" id="GO:0071944">
    <property type="term" value="C:cell periphery"/>
    <property type="evidence" value="ECO:0007669"/>
    <property type="project" value="TreeGrafter"/>
</dbReference>
<evidence type="ECO:0000256" key="4">
    <source>
        <dbReference type="ARBA" id="ARBA00023136"/>
    </source>
</evidence>
<dbReference type="InterPro" id="IPR033979">
    <property type="entry name" value="MINDY_domain"/>
</dbReference>
<evidence type="ECO:0000259" key="8">
    <source>
        <dbReference type="Pfam" id="PF04424"/>
    </source>
</evidence>
<dbReference type="Pfam" id="PF02544">
    <property type="entry name" value="Steroid_dh"/>
    <property type="match status" value="1"/>
</dbReference>
<dbReference type="PROSITE" id="PS50244">
    <property type="entry name" value="S5A_REDUCTASE"/>
    <property type="match status" value="1"/>
</dbReference>
<dbReference type="GeneID" id="85448439"/>
<comment type="subcellular location">
    <subcellularLocation>
        <location evidence="1">Membrane</location>
        <topology evidence="1">Multi-pass membrane protein</topology>
    </subcellularLocation>
</comment>
<dbReference type="GO" id="GO:0005829">
    <property type="term" value="C:cytosol"/>
    <property type="evidence" value="ECO:0007669"/>
    <property type="project" value="TreeGrafter"/>
</dbReference>
<feature type="compositionally biased region" description="Basic and acidic residues" evidence="5">
    <location>
        <begin position="231"/>
        <end position="243"/>
    </location>
</feature>
<feature type="domain" description="3-oxo-5-alpha-steroid 4-dehydrogenase C-terminal" evidence="7">
    <location>
        <begin position="972"/>
        <end position="1149"/>
    </location>
</feature>
<feature type="region of interest" description="Disordered" evidence="5">
    <location>
        <begin position="1"/>
        <end position="345"/>
    </location>
</feature>
<dbReference type="GO" id="GO:0016020">
    <property type="term" value="C:membrane"/>
    <property type="evidence" value="ECO:0007669"/>
    <property type="project" value="UniProtKB-SubCell"/>
</dbReference>
<feature type="compositionally biased region" description="Pro residues" evidence="5">
    <location>
        <begin position="133"/>
        <end position="147"/>
    </location>
</feature>
<feature type="compositionally biased region" description="Polar residues" evidence="5">
    <location>
        <begin position="174"/>
        <end position="184"/>
    </location>
</feature>
<dbReference type="Pfam" id="PF04424">
    <property type="entry name" value="MINDY_DUB"/>
    <property type="match status" value="1"/>
</dbReference>
<dbReference type="RefSeq" id="XP_060409054.1">
    <property type="nucleotide sequence ID" value="XM_060564199.1"/>
</dbReference>
<comment type="caution">
    <text evidence="9">The sequence shown here is derived from an EMBL/GenBank/DDBJ whole genome shotgun (WGS) entry which is preliminary data.</text>
</comment>
<feature type="transmembrane region" description="Helical" evidence="6">
    <location>
        <begin position="972"/>
        <end position="997"/>
    </location>
</feature>
<proteinExistence type="predicted"/>
<accession>A0AAD8UZA0</accession>
<feature type="region of interest" description="Disordered" evidence="5">
    <location>
        <begin position="645"/>
        <end position="710"/>
    </location>
</feature>
<evidence type="ECO:0000256" key="3">
    <source>
        <dbReference type="ARBA" id="ARBA00022989"/>
    </source>
</evidence>
<dbReference type="InterPro" id="IPR007518">
    <property type="entry name" value="MINDY"/>
</dbReference>
<feature type="region of interest" description="Disordered" evidence="5">
    <location>
        <begin position="747"/>
        <end position="862"/>
    </location>
</feature>
<evidence type="ECO:0000259" key="7">
    <source>
        <dbReference type="Pfam" id="PF02544"/>
    </source>
</evidence>
<dbReference type="GO" id="GO:0016627">
    <property type="term" value="F:oxidoreductase activity, acting on the CH-CH group of donors"/>
    <property type="evidence" value="ECO:0007669"/>
    <property type="project" value="InterPro"/>
</dbReference>
<dbReference type="PANTHER" id="PTHR18063">
    <property type="entry name" value="NF-E2 INDUCIBLE PROTEIN"/>
    <property type="match status" value="1"/>
</dbReference>
<feature type="transmembrane region" description="Helical" evidence="6">
    <location>
        <begin position="947"/>
        <end position="965"/>
    </location>
</feature>
<dbReference type="PANTHER" id="PTHR18063:SF6">
    <property type="entry name" value="UBIQUITIN CARBOXYL-TERMINAL HYDROLASE"/>
    <property type="match status" value="1"/>
</dbReference>
<feature type="domain" description="MINDY deubiquitinase" evidence="8">
    <location>
        <begin position="343"/>
        <end position="639"/>
    </location>
</feature>
<evidence type="ECO:0000256" key="2">
    <source>
        <dbReference type="ARBA" id="ARBA00022692"/>
    </source>
</evidence>
<dbReference type="GO" id="GO:0071108">
    <property type="term" value="P:protein K48-linked deubiquitination"/>
    <property type="evidence" value="ECO:0007669"/>
    <property type="project" value="TreeGrafter"/>
</dbReference>
<sequence>MVTRKPVSGDESYVDTNAAPRVQDMRKELWSATDSPSTDADDVYDHDLQQNGAAAPNQQIIPQDVPESLRPGGAAAHGPKISNGLRDDVQGSRSPTAADPDNIPLVLRPGPSPARSDTNPFKRREARADSSSTPPPTNSPPAMPPLQPLSQMSTGEMSNNPWQPALDQHAQRATPVSAQQSPPTRDSGDSERNAGAASQGPNLPTIPTSPALLSLPSEPASPAWDDLPENQTKKPAEAPRPAEDDVAQAQQAWGDSCSQKKGKGKAPAPVEPPTAEDAPMDDWNLIDVDPPAGPPPGRSQVPEQNHHASEHSAGATVPPALPPRNDEGQPPRQPPRPVDSKSETYQIKNIAWYDHSTEKNPRISPILVQNTNGPCPLLALVNALTLTTPASLSDTALVQVLRSREQISLGYLLDAVVDELMRRTQESLPDVSLLYEFLKGLHTGMNVNPRFVPTPEIVKAFKRTSLTHLHPTERDDLIPGTFEDTNEMALYSAFAIPLIHGWLPSKDDPAYAAFERQAASFEDVQTLLFRDEELQEKLGTLTEEEEEVYSDIQAIKEFLETSATQLTRSGLDVITKAMKPGSFAILFRNDHFSTLYRHPTTHQLLVLVTDAGYATHDEVVWESLADVNGERTEYYSGDFRIVGGQGEQSQGSSRAQLGVGNNTADGLRVNTGKENGGDWTSVQGRGRQKKLDAPPNPQETPLSPNHEQEDRDLALALQLQEEEEQRHRAEQSARRRESLLSEQYIEQQARLQQGPTTRRSANRQAARASAARSTSASNTTASLGSRRNSNSSSTVPPSSGRQPGQPPQLVRPLVPAMAPARRQGVNRPADEGVDDAPPTYEQAQAAAKYEPPPGHPHHHARWLPPTRENWETITTVWQLSWPVFGSLQHVISWYGMGKTSVQSRLNIPGRVAWFLMEIPGVTTLLYIMNTLPGQVGIDDLPWQNKVLAGLFTIHYAYRAVLFPIIQPSMSPIHVLVALMAVSFQLMNAACLGSYLAAYGPTTQSQWDKALGLGGVAQFVAGIAIFYLGLTGNYLHDEELREIRRAERRRQEKIAREQRREGAQAVSVDKHYRIPEAMLFRYMLFPHYFCEWVEWFGFWMASGWSVPARAFFLNEIFVMFPRTRSGRRWYIEQFGEEKVRRKWTIIPGVY</sequence>
<feature type="compositionally biased region" description="Polar residues" evidence="5">
    <location>
        <begin position="199"/>
        <end position="208"/>
    </location>
</feature>
<dbReference type="GO" id="GO:0004843">
    <property type="term" value="F:cysteine-type deubiquitinase activity"/>
    <property type="evidence" value="ECO:0007669"/>
    <property type="project" value="InterPro"/>
</dbReference>
<dbReference type="Proteomes" id="UP001230504">
    <property type="component" value="Unassembled WGS sequence"/>
</dbReference>
<feature type="transmembrane region" description="Helical" evidence="6">
    <location>
        <begin position="1009"/>
        <end position="1034"/>
    </location>
</feature>
<gene>
    <name evidence="9" type="ORF">LY79DRAFT_673623</name>
</gene>
<keyword evidence="4 6" id="KW-0472">Membrane</keyword>
<evidence type="ECO:0000256" key="1">
    <source>
        <dbReference type="ARBA" id="ARBA00004141"/>
    </source>
</evidence>
<dbReference type="AlphaFoldDB" id="A0AAD8UZA0"/>
<feature type="compositionally biased region" description="Low complexity" evidence="5">
    <location>
        <begin position="756"/>
        <end position="803"/>
    </location>
</feature>
<name>A0AAD8UZA0_9PEZI</name>
<protein>
    <submittedName>
        <fullName evidence="9">3-oxo-5-alpha-steroid 4-dehydrogenase-domain-containing protein</fullName>
    </submittedName>
</protein>
<dbReference type="GO" id="GO:0016807">
    <property type="term" value="F:cysteine-type carboxypeptidase activity"/>
    <property type="evidence" value="ECO:0007669"/>
    <property type="project" value="TreeGrafter"/>
</dbReference>
<evidence type="ECO:0000256" key="6">
    <source>
        <dbReference type="SAM" id="Phobius"/>
    </source>
</evidence>